<name>A0A0G1M391_9BACT</name>
<dbReference type="AlphaFoldDB" id="A0A0G1M391"/>
<protein>
    <submittedName>
        <fullName evidence="2">Uncharacterized protein</fullName>
    </submittedName>
</protein>
<dbReference type="Proteomes" id="UP000034264">
    <property type="component" value="Unassembled WGS sequence"/>
</dbReference>
<gene>
    <name evidence="2" type="ORF">UX05_C0009G0022</name>
</gene>
<reference evidence="2 3" key="1">
    <citation type="journal article" date="2015" name="Nature">
        <title>rRNA introns, odd ribosomes, and small enigmatic genomes across a large radiation of phyla.</title>
        <authorList>
            <person name="Brown C.T."/>
            <person name="Hug L.A."/>
            <person name="Thomas B.C."/>
            <person name="Sharon I."/>
            <person name="Castelle C.J."/>
            <person name="Singh A."/>
            <person name="Wilkins M.J."/>
            <person name="Williams K.H."/>
            <person name="Banfield J.F."/>
        </authorList>
    </citation>
    <scope>NUCLEOTIDE SEQUENCE [LARGE SCALE GENOMIC DNA]</scope>
</reference>
<feature type="region of interest" description="Disordered" evidence="1">
    <location>
        <begin position="1"/>
        <end position="68"/>
    </location>
</feature>
<sequence length="853" mass="95058">MAENGVETPKSKLDLSGGKALAERERKAAERKGVEPMSAEEAVARMEKAIEAGKTGSKEPEHRGVVDEDVLKEGVAESKGGAEVVEDKSKWTIDRIVSAAATAALAMDEAQELVDKFKIEKDVFSKMVRGVRETIWGKQKESEEEEPKAEGQRAPTAAEIGAAVAEALKQQQAGWEKAEPKPQPEPEVGKAPKEAKREDEWERWEGRSWGQIRTDLDKAVRRGSLGDVPERWLREKNELMEYARRVGMFASPRGEHGDFVEDKIDKVLRERLVGEPLIYGHPDPRIGEWEKMREEMAHLQASRYFEGGGGAGSRFLDMVEAKWGKEARDHMTKVLGGVVEARIQEANDEAVITELSAKDGLVGLTEGEMRNLNGAIVRQAIMNVSGTEIDPRMAEGAKRYAEAMVASGKWKKEETEAASAQYGGVDYMKKSRLEQAALARAAFLTVEKDGDNIYESIPLVPHGEIYYSLTHREAETLAARMALSNARARVQQAVKTEQVFPAPELMSISKAGLESLSSMPGVSEATAIYAALITRPDLMRQYLSQLGLPEKHLLDIAEKTELKTYRETFATYLGERFGLEAQDASNAEAVAYNFCRAFKIPESVDYRFYPEYQRTNRTRLSAVVNDTFRTLLNPAYKMLDAVEKVDGMGNIHSVSRGGRKGWPRNTLGNWIVRNIDDAGGITKVWQKEPLVGNAFCEVDFVDENGQADKLMKAGDDRRMEGALIGAAVELVSKKVDKFHIDWKNAENETPLFLYEFGMIKPAQLIVSMLENLALPKDTTVEQVVKAFGDLGTIRLNSRQTLQLIIAHSERRYELHAHKSNLELAVSGLEKAGYLRGFNMSYPDYFRIGLPKQN</sequence>
<comment type="caution">
    <text evidence="2">The sequence shown here is derived from an EMBL/GenBank/DDBJ whole genome shotgun (WGS) entry which is preliminary data.</text>
</comment>
<dbReference type="EMBL" id="LCKS01000009">
    <property type="protein sequence ID" value="KKU02686.1"/>
    <property type="molecule type" value="Genomic_DNA"/>
</dbReference>
<feature type="compositionally biased region" description="Basic and acidic residues" evidence="1">
    <location>
        <begin position="176"/>
        <end position="202"/>
    </location>
</feature>
<feature type="compositionally biased region" description="Basic and acidic residues" evidence="1">
    <location>
        <begin position="21"/>
        <end position="34"/>
    </location>
</feature>
<feature type="region of interest" description="Disordered" evidence="1">
    <location>
        <begin position="169"/>
        <end position="202"/>
    </location>
</feature>
<accession>A0A0G1M391</accession>
<proteinExistence type="predicted"/>
<evidence type="ECO:0000256" key="1">
    <source>
        <dbReference type="SAM" id="MobiDB-lite"/>
    </source>
</evidence>
<feature type="compositionally biased region" description="Basic and acidic residues" evidence="1">
    <location>
        <begin position="42"/>
        <end position="68"/>
    </location>
</feature>
<evidence type="ECO:0000313" key="3">
    <source>
        <dbReference type="Proteomes" id="UP000034264"/>
    </source>
</evidence>
<evidence type="ECO:0000313" key="2">
    <source>
        <dbReference type="EMBL" id="KKU02686.1"/>
    </source>
</evidence>
<organism evidence="2 3">
    <name type="scientific">Candidatus Amesbacteria bacterium GW2011_GWC2_45_19</name>
    <dbReference type="NCBI Taxonomy" id="1618366"/>
    <lineage>
        <taxon>Bacteria</taxon>
        <taxon>Candidatus Amesiibacteriota</taxon>
    </lineage>
</organism>